<dbReference type="SUPFAM" id="SSF55785">
    <property type="entry name" value="PYP-like sensor domain (PAS domain)"/>
    <property type="match status" value="5"/>
</dbReference>
<dbReference type="EMBL" id="LNQE01001826">
    <property type="protein sequence ID" value="KUG05170.1"/>
    <property type="molecule type" value="Genomic_DNA"/>
</dbReference>
<dbReference type="AlphaFoldDB" id="A0A0W8E955"/>
<dbReference type="InterPro" id="IPR013767">
    <property type="entry name" value="PAS_fold"/>
</dbReference>
<dbReference type="PROSITE" id="PS50113">
    <property type="entry name" value="PAC"/>
    <property type="match status" value="3"/>
</dbReference>
<dbReference type="Pfam" id="PF13426">
    <property type="entry name" value="PAS_9"/>
    <property type="match status" value="2"/>
</dbReference>
<sequence length="638" mass="73175">MNKGKGVNSMPGENTEYQILLDSIENPVVAMQDDLTVIYCNPAYAKQAGRQVDEIQGRHLLEIFPEYTGNASHLAYLEVLETGQSTTAEGKMGNQYFSERIFRTPVGILSLADNVNNLKRWEAAVESLTTDQRAVFDEINDAVIIHDVNDNRLCDVNKAACDMFGYEKDQMLQLYMGDLTADEPPYNQEDFLRWLKKPPELKIKRMEWKARDKSGRTFWIELTSKRMKIGDEIRVVAVIQDITRRKYTEKELRELYERYEGLFENPSDMVFIHDLAGNFVSLNQAAERITGYWIEELVKMNIQQLASDDSLKLLRGFQYQRLTPNQSSNYELEVVTKYDTRVFLDVNISPIFKGGKAAAVLGIARDITQRKLKEVACIETAENLANFVDYLPDATMAIDMDGKVVVWNKAMEELTEIKAEDMLGKGDYEYGLAFYNKRRPIMVDLVLRPEEVKQYYSIIEVERYTMISEFDTPNLRGGGHYLWGQAMPWYDKKGNLIGAIESLRDITERYKSRQALQEAEEKVRRDRKCLFTLIDNLEGAILTCSLRGRIRMANIKFSHLLGYGVEELAGRYIAEIIEDSNDMIIGGNLLDTLQLEGPKIYDVNLILKDGTRQAAKIKIRPVWDEGKITGCIMKVVEE</sequence>
<feature type="domain" description="PAS" evidence="1">
    <location>
        <begin position="13"/>
        <end position="61"/>
    </location>
</feature>
<proteinExistence type="predicted"/>
<feature type="domain" description="PAS" evidence="1">
    <location>
        <begin position="526"/>
        <end position="596"/>
    </location>
</feature>
<dbReference type="PANTHER" id="PTHR44757:SF2">
    <property type="entry name" value="BIOFILM ARCHITECTURE MAINTENANCE PROTEIN MBAA"/>
    <property type="match status" value="1"/>
</dbReference>
<feature type="domain" description="PAC" evidence="2">
    <location>
        <begin position="468"/>
        <end position="518"/>
    </location>
</feature>
<feature type="domain" description="PAS" evidence="1">
    <location>
        <begin position="255"/>
        <end position="326"/>
    </location>
</feature>
<dbReference type="SMART" id="SM00086">
    <property type="entry name" value="PAC"/>
    <property type="match status" value="3"/>
</dbReference>
<protein>
    <recommendedName>
        <fullName evidence="4">PAS domain S-box protein</fullName>
    </recommendedName>
</protein>
<feature type="domain" description="PAC" evidence="2">
    <location>
        <begin position="204"/>
        <end position="254"/>
    </location>
</feature>
<accession>A0A0W8E955</accession>
<dbReference type="InterPro" id="IPR052155">
    <property type="entry name" value="Biofilm_reg_signaling"/>
</dbReference>
<dbReference type="SMART" id="SM00091">
    <property type="entry name" value="PAS"/>
    <property type="match status" value="5"/>
</dbReference>
<organism evidence="3">
    <name type="scientific">hydrocarbon metagenome</name>
    <dbReference type="NCBI Taxonomy" id="938273"/>
    <lineage>
        <taxon>unclassified sequences</taxon>
        <taxon>metagenomes</taxon>
        <taxon>ecological metagenomes</taxon>
    </lineage>
</organism>
<dbReference type="InterPro" id="IPR013656">
    <property type="entry name" value="PAS_4"/>
</dbReference>
<gene>
    <name evidence="3" type="ORF">ASZ90_017411</name>
</gene>
<dbReference type="CDD" id="cd00130">
    <property type="entry name" value="PAS"/>
    <property type="match status" value="4"/>
</dbReference>
<dbReference type="GO" id="GO:0006355">
    <property type="term" value="P:regulation of DNA-templated transcription"/>
    <property type="evidence" value="ECO:0007669"/>
    <property type="project" value="InterPro"/>
</dbReference>
<dbReference type="Pfam" id="PF00989">
    <property type="entry name" value="PAS"/>
    <property type="match status" value="1"/>
</dbReference>
<name>A0A0W8E955_9ZZZZ</name>
<reference evidence="3" key="1">
    <citation type="journal article" date="2015" name="Proc. Natl. Acad. Sci. U.S.A.">
        <title>Networks of energetic and metabolic interactions define dynamics in microbial communities.</title>
        <authorList>
            <person name="Embree M."/>
            <person name="Liu J.K."/>
            <person name="Al-Bassam M.M."/>
            <person name="Zengler K."/>
        </authorList>
    </citation>
    <scope>NUCLEOTIDE SEQUENCE</scope>
</reference>
<feature type="domain" description="PAC" evidence="2">
    <location>
        <begin position="328"/>
        <end position="379"/>
    </location>
</feature>
<dbReference type="Gene3D" id="3.30.450.20">
    <property type="entry name" value="PAS domain"/>
    <property type="match status" value="5"/>
</dbReference>
<dbReference type="InterPro" id="IPR000700">
    <property type="entry name" value="PAS-assoc_C"/>
</dbReference>
<feature type="domain" description="PAS" evidence="1">
    <location>
        <begin position="380"/>
        <end position="425"/>
    </location>
</feature>
<evidence type="ECO:0000259" key="2">
    <source>
        <dbReference type="PROSITE" id="PS50113"/>
    </source>
</evidence>
<dbReference type="InterPro" id="IPR035965">
    <property type="entry name" value="PAS-like_dom_sf"/>
</dbReference>
<evidence type="ECO:0000313" key="3">
    <source>
        <dbReference type="EMBL" id="KUG05170.1"/>
    </source>
</evidence>
<comment type="caution">
    <text evidence="3">The sequence shown here is derived from an EMBL/GenBank/DDBJ whole genome shotgun (WGS) entry which is preliminary data.</text>
</comment>
<evidence type="ECO:0008006" key="4">
    <source>
        <dbReference type="Google" id="ProtNLM"/>
    </source>
</evidence>
<dbReference type="NCBIfam" id="TIGR00229">
    <property type="entry name" value="sensory_box"/>
    <property type="match status" value="3"/>
</dbReference>
<dbReference type="PANTHER" id="PTHR44757">
    <property type="entry name" value="DIGUANYLATE CYCLASE DGCP"/>
    <property type="match status" value="1"/>
</dbReference>
<dbReference type="PROSITE" id="PS50112">
    <property type="entry name" value="PAS"/>
    <property type="match status" value="4"/>
</dbReference>
<dbReference type="InterPro" id="IPR000014">
    <property type="entry name" value="PAS"/>
</dbReference>
<dbReference type="Pfam" id="PF08448">
    <property type="entry name" value="PAS_4"/>
    <property type="match status" value="2"/>
</dbReference>
<evidence type="ECO:0000259" key="1">
    <source>
        <dbReference type="PROSITE" id="PS50112"/>
    </source>
</evidence>
<dbReference type="InterPro" id="IPR001610">
    <property type="entry name" value="PAC"/>
</dbReference>